<reference evidence="1" key="1">
    <citation type="submission" date="2022-02" db="EMBL/GenBank/DDBJ databases">
        <title>Plant Genome Project.</title>
        <authorList>
            <person name="Zhang R.-G."/>
        </authorList>
    </citation>
    <scope>NUCLEOTIDE SEQUENCE</scope>
    <source>
        <strain evidence="1">AT1</strain>
    </source>
</reference>
<sequence length="107" mass="11962">MASMVDDTNAYSYLYPVQSPSKKIVFKCGFIDLYLVDFQDCPASGLHTDDHPVDRIYPWASSREIIQSELRPDMACGKTESVAIANSAKRLDGGPVVCNHRHQSKEQ</sequence>
<comment type="caution">
    <text evidence="1">The sequence shown here is derived from an EMBL/GenBank/DDBJ whole genome shotgun (WGS) entry which is preliminary data.</text>
</comment>
<accession>A0ACC0PV09</accession>
<dbReference type="EMBL" id="CM046389">
    <property type="protein sequence ID" value="KAI8568832.1"/>
    <property type="molecule type" value="Genomic_DNA"/>
</dbReference>
<protein>
    <submittedName>
        <fullName evidence="1">Uncharacterized protein</fullName>
    </submittedName>
</protein>
<evidence type="ECO:0000313" key="1">
    <source>
        <dbReference type="EMBL" id="KAI8568832.1"/>
    </source>
</evidence>
<name>A0ACC0PV09_RHOML</name>
<proteinExistence type="predicted"/>
<gene>
    <name evidence="1" type="ORF">RHMOL_Rhmol02G0230700</name>
</gene>
<evidence type="ECO:0000313" key="2">
    <source>
        <dbReference type="Proteomes" id="UP001062846"/>
    </source>
</evidence>
<dbReference type="Proteomes" id="UP001062846">
    <property type="component" value="Chromosome 2"/>
</dbReference>
<organism evidence="1 2">
    <name type="scientific">Rhododendron molle</name>
    <name type="common">Chinese azalea</name>
    <name type="synonym">Azalea mollis</name>
    <dbReference type="NCBI Taxonomy" id="49168"/>
    <lineage>
        <taxon>Eukaryota</taxon>
        <taxon>Viridiplantae</taxon>
        <taxon>Streptophyta</taxon>
        <taxon>Embryophyta</taxon>
        <taxon>Tracheophyta</taxon>
        <taxon>Spermatophyta</taxon>
        <taxon>Magnoliopsida</taxon>
        <taxon>eudicotyledons</taxon>
        <taxon>Gunneridae</taxon>
        <taxon>Pentapetalae</taxon>
        <taxon>asterids</taxon>
        <taxon>Ericales</taxon>
        <taxon>Ericaceae</taxon>
        <taxon>Ericoideae</taxon>
        <taxon>Rhodoreae</taxon>
        <taxon>Rhododendron</taxon>
    </lineage>
</organism>
<keyword evidence="2" id="KW-1185">Reference proteome</keyword>